<protein>
    <submittedName>
        <fullName evidence="13">Neprilysin-11-like 1</fullName>
    </submittedName>
</protein>
<comment type="caution">
    <text evidence="13">The sequence shown here is derived from an EMBL/GenBank/DDBJ whole genome shotgun (WGS) entry which is preliminary data.</text>
</comment>
<dbReference type="PROSITE" id="PS51885">
    <property type="entry name" value="NEPRILYSIN"/>
    <property type="match status" value="1"/>
</dbReference>
<evidence type="ECO:0000256" key="9">
    <source>
        <dbReference type="ARBA" id="ARBA00023180"/>
    </source>
</evidence>
<keyword evidence="3" id="KW-0645">Protease</keyword>
<evidence type="ECO:0000259" key="12">
    <source>
        <dbReference type="Pfam" id="PF05649"/>
    </source>
</evidence>
<evidence type="ECO:0000259" key="11">
    <source>
        <dbReference type="Pfam" id="PF01431"/>
    </source>
</evidence>
<dbReference type="Pfam" id="PF01431">
    <property type="entry name" value="Peptidase_M13"/>
    <property type="match status" value="1"/>
</dbReference>
<dbReference type="GO" id="GO:0005886">
    <property type="term" value="C:plasma membrane"/>
    <property type="evidence" value="ECO:0007669"/>
    <property type="project" value="TreeGrafter"/>
</dbReference>
<evidence type="ECO:0000256" key="1">
    <source>
        <dbReference type="ARBA" id="ARBA00001947"/>
    </source>
</evidence>
<evidence type="ECO:0000313" key="14">
    <source>
        <dbReference type="Proteomes" id="UP000747542"/>
    </source>
</evidence>
<keyword evidence="10" id="KW-1133">Transmembrane helix</keyword>
<dbReference type="GO" id="GO:0004222">
    <property type="term" value="F:metalloendopeptidase activity"/>
    <property type="evidence" value="ECO:0007669"/>
    <property type="project" value="InterPro"/>
</dbReference>
<evidence type="ECO:0000313" key="13">
    <source>
        <dbReference type="EMBL" id="KAG7158196.1"/>
    </source>
</evidence>
<dbReference type="GO" id="GO:0016485">
    <property type="term" value="P:protein processing"/>
    <property type="evidence" value="ECO:0007669"/>
    <property type="project" value="TreeGrafter"/>
</dbReference>
<keyword evidence="4" id="KW-0479">Metal-binding</keyword>
<keyword evidence="10" id="KW-0812">Transmembrane</keyword>
<dbReference type="CDD" id="cd08662">
    <property type="entry name" value="M13"/>
    <property type="match status" value="1"/>
</dbReference>
<keyword evidence="10" id="KW-0472">Membrane</keyword>
<keyword evidence="6" id="KW-0862">Zinc</keyword>
<evidence type="ECO:0000256" key="7">
    <source>
        <dbReference type="ARBA" id="ARBA00023049"/>
    </source>
</evidence>
<feature type="transmembrane region" description="Helical" evidence="10">
    <location>
        <begin position="33"/>
        <end position="54"/>
    </location>
</feature>
<dbReference type="PANTHER" id="PTHR11733:SF237">
    <property type="entry name" value="NEPRILYSIN-LIKE 4"/>
    <property type="match status" value="1"/>
</dbReference>
<feature type="domain" description="Peptidase M13 C-terminal" evidence="11">
    <location>
        <begin position="606"/>
        <end position="816"/>
    </location>
</feature>
<evidence type="ECO:0000256" key="3">
    <source>
        <dbReference type="ARBA" id="ARBA00022670"/>
    </source>
</evidence>
<organism evidence="13 14">
    <name type="scientific">Homarus americanus</name>
    <name type="common">American lobster</name>
    <dbReference type="NCBI Taxonomy" id="6706"/>
    <lineage>
        <taxon>Eukaryota</taxon>
        <taxon>Metazoa</taxon>
        <taxon>Ecdysozoa</taxon>
        <taxon>Arthropoda</taxon>
        <taxon>Crustacea</taxon>
        <taxon>Multicrustacea</taxon>
        <taxon>Malacostraca</taxon>
        <taxon>Eumalacostraca</taxon>
        <taxon>Eucarida</taxon>
        <taxon>Decapoda</taxon>
        <taxon>Pleocyemata</taxon>
        <taxon>Astacidea</taxon>
        <taxon>Nephropoidea</taxon>
        <taxon>Nephropidae</taxon>
        <taxon>Homarus</taxon>
    </lineage>
</organism>
<name>A0A8J5MNP7_HOMAM</name>
<reference evidence="13" key="1">
    <citation type="journal article" date="2021" name="Sci. Adv.">
        <title>The American lobster genome reveals insights on longevity, neural, and immune adaptations.</title>
        <authorList>
            <person name="Polinski J.M."/>
            <person name="Zimin A.V."/>
            <person name="Clark K.F."/>
            <person name="Kohn A.B."/>
            <person name="Sadowski N."/>
            <person name="Timp W."/>
            <person name="Ptitsyn A."/>
            <person name="Khanna P."/>
            <person name="Romanova D.Y."/>
            <person name="Williams P."/>
            <person name="Greenwood S.J."/>
            <person name="Moroz L.L."/>
            <person name="Walt D.R."/>
            <person name="Bodnar A.G."/>
        </authorList>
    </citation>
    <scope>NUCLEOTIDE SEQUENCE</scope>
    <source>
        <strain evidence="13">GMGI-L3</strain>
    </source>
</reference>
<dbReference type="Proteomes" id="UP000747542">
    <property type="component" value="Unassembled WGS sequence"/>
</dbReference>
<evidence type="ECO:0000256" key="10">
    <source>
        <dbReference type="SAM" id="Phobius"/>
    </source>
</evidence>
<dbReference type="InterPro" id="IPR000718">
    <property type="entry name" value="Peptidase_M13"/>
</dbReference>
<proteinExistence type="inferred from homology"/>
<evidence type="ECO:0000256" key="4">
    <source>
        <dbReference type="ARBA" id="ARBA00022723"/>
    </source>
</evidence>
<comment type="similarity">
    <text evidence="2">Belongs to the peptidase M13 family.</text>
</comment>
<comment type="cofactor">
    <cofactor evidence="1">
        <name>Zn(2+)</name>
        <dbReference type="ChEBI" id="CHEBI:29105"/>
    </cofactor>
</comment>
<evidence type="ECO:0000256" key="5">
    <source>
        <dbReference type="ARBA" id="ARBA00022801"/>
    </source>
</evidence>
<dbReference type="Pfam" id="PF05649">
    <property type="entry name" value="Peptidase_M13_N"/>
    <property type="match status" value="1"/>
</dbReference>
<keyword evidence="5" id="KW-0378">Hydrolase</keyword>
<keyword evidence="8" id="KW-1015">Disulfide bond</keyword>
<dbReference type="OrthoDB" id="6475849at2759"/>
<keyword evidence="7" id="KW-0482">Metalloprotease</keyword>
<feature type="domain" description="Peptidase M13 N-terminal" evidence="12">
    <location>
        <begin position="151"/>
        <end position="546"/>
    </location>
</feature>
<sequence>MESRRSREDLVVVEGSRGSAGCLWLRRTTLEKVLMGVSIVAVLACIALIGVVAVRGSGTAMPPDTQTGIRCAPAQVQLDVPPQDTGDHGRVHSGKDLQNAKNLTPTLKMSTQLPRYYARTEEGVEYDICNTPECILAAAAIIEAMDKTIDPCQDFYQFACGAWMEKHPVPEESSRWSQFDILDLELSNALSSILTEPMNPQDPGPINQSKNFYAACVDEELLETIGVTPLTNFLSEFGGWPMTLIDWDENSFDWQFSVAEAKRQLGADYLVNVWVFADQKNTDQTAIYIDQTSLGMSRSVLTTPHNYEERINAYKTYIYTTASIIATSLGEDPSNIDAEVLGVVDFEMALANITTPAEDRRDINLMYNPMTVSELSELNVGSDIHWEQILSTMFASTGIPIDGSTRVVVQEPEYLKKLTALVATTSPRTVSNYIMWRHVQALGDETNLAMRDVSFNYDMVATGVTAQEPRWKVCADKSNNFMGLAAGTKYVETYFSQQAKDEANEMVDDIRSAFKDLLAVNKWMDEDTKPKAVEKADTVSKFIAYPEWYGNTTALDTYYRGLQDIADDNHFVNTQKLLLWMSTEELRDLGHPTKRNKWLSPPTIVNAYYLPEFNSITLPAGIFQPPFYRANSLQALNYGGIGQVIGHELTHGFDDEGRQNDKDGNAIPWWSYDTLAAFQVRAQCIVDQYDNIRVPELDDLLPNTTLNGVNTQGENIADNGGLREALLAYQKYIERSGEEPRLPGLTNYTPFQLFFLANANIWCGAITTEGLLNQVLTDSHSPARYRVLVPMSNMKEFSSIWGCPADSGMNPPHKCVVW</sequence>
<dbReference type="PANTHER" id="PTHR11733">
    <property type="entry name" value="ZINC METALLOPROTEASE FAMILY M13 NEPRILYSIN-RELATED"/>
    <property type="match status" value="1"/>
</dbReference>
<dbReference type="GO" id="GO:0046872">
    <property type="term" value="F:metal ion binding"/>
    <property type="evidence" value="ECO:0007669"/>
    <property type="project" value="UniProtKB-KW"/>
</dbReference>
<gene>
    <name evidence="13" type="primary">Nep11-L1</name>
    <name evidence="13" type="ORF">Hamer_G008831</name>
</gene>
<dbReference type="EMBL" id="JAHLQT010035566">
    <property type="protein sequence ID" value="KAG7158196.1"/>
    <property type="molecule type" value="Genomic_DNA"/>
</dbReference>
<accession>A0A8J5MNP7</accession>
<evidence type="ECO:0000256" key="8">
    <source>
        <dbReference type="ARBA" id="ARBA00023157"/>
    </source>
</evidence>
<keyword evidence="9" id="KW-0325">Glycoprotein</keyword>
<dbReference type="InterPro" id="IPR008753">
    <property type="entry name" value="Peptidase_M13_N"/>
</dbReference>
<evidence type="ECO:0000256" key="2">
    <source>
        <dbReference type="ARBA" id="ARBA00007357"/>
    </source>
</evidence>
<dbReference type="FunFam" id="3.40.390.10:FF:000076">
    <property type="entry name" value="membrane metallo-endopeptidase-like 1"/>
    <property type="match status" value="1"/>
</dbReference>
<dbReference type="InterPro" id="IPR018497">
    <property type="entry name" value="Peptidase_M13_C"/>
</dbReference>
<dbReference type="AlphaFoldDB" id="A0A8J5MNP7"/>
<evidence type="ECO:0000256" key="6">
    <source>
        <dbReference type="ARBA" id="ARBA00022833"/>
    </source>
</evidence>
<keyword evidence="14" id="KW-1185">Reference proteome</keyword>